<evidence type="ECO:0000256" key="2">
    <source>
        <dbReference type="ARBA" id="ARBA00006044"/>
    </source>
</evidence>
<comment type="catalytic activity">
    <reaction evidence="1">
        <text>Hydrolysis of (1-&gt;4)-beta-D-glucosidic linkages in cellulose and cellotetraose, releasing cellobiose from the non-reducing ends of the chains.</text>
        <dbReference type="EC" id="3.2.1.91"/>
    </reaction>
</comment>
<evidence type="ECO:0000256" key="8">
    <source>
        <dbReference type="ARBA" id="ARBA00023326"/>
    </source>
</evidence>
<evidence type="ECO:0000256" key="9">
    <source>
        <dbReference type="RuleBase" id="RU361164"/>
    </source>
</evidence>
<feature type="chain" id="PRO_5020801878" description="Glucanase" evidence="10">
    <location>
        <begin position="19"/>
        <end position="452"/>
    </location>
</feature>
<evidence type="ECO:0000313" key="11">
    <source>
        <dbReference type="EMBL" id="TKA26047.1"/>
    </source>
</evidence>
<evidence type="ECO:0000256" key="4">
    <source>
        <dbReference type="ARBA" id="ARBA00022801"/>
    </source>
</evidence>
<keyword evidence="6" id="KW-0119">Carbohydrate metabolism</keyword>
<proteinExistence type="inferred from homology"/>
<comment type="caution">
    <text evidence="11">The sequence shown here is derived from an EMBL/GenBank/DDBJ whole genome shotgun (WGS) entry which is preliminary data.</text>
</comment>
<keyword evidence="5 9" id="KW-0136">Cellulose degradation</keyword>
<evidence type="ECO:0000256" key="1">
    <source>
        <dbReference type="ARBA" id="ARBA00001641"/>
    </source>
</evidence>
<dbReference type="OrthoDB" id="412382at2759"/>
<dbReference type="CDD" id="cd07999">
    <property type="entry name" value="GH7_CBH_EG"/>
    <property type="match status" value="1"/>
</dbReference>
<keyword evidence="3 10" id="KW-0732">Signal</keyword>
<evidence type="ECO:0000256" key="7">
    <source>
        <dbReference type="ARBA" id="ARBA00023295"/>
    </source>
</evidence>
<keyword evidence="8 9" id="KW-0624">Polysaccharide degradation</keyword>
<dbReference type="InterPro" id="IPR037019">
    <property type="entry name" value="Glyco_hydro_7_sf"/>
</dbReference>
<dbReference type="Pfam" id="PF00840">
    <property type="entry name" value="Glyco_hydro_7"/>
    <property type="match status" value="1"/>
</dbReference>
<dbReference type="PANTHER" id="PTHR33753">
    <property type="entry name" value="1,4-BETA-D-GLUCAN CELLOBIOHYDROLASE B"/>
    <property type="match status" value="1"/>
</dbReference>
<dbReference type="InterPro" id="IPR013320">
    <property type="entry name" value="ConA-like_dom_sf"/>
</dbReference>
<dbReference type="InterPro" id="IPR001722">
    <property type="entry name" value="Glyco_hydro_7"/>
</dbReference>
<comment type="similarity">
    <text evidence="2 9">Belongs to the glycosyl hydrolase 7 (cellulase C) family.</text>
</comment>
<organism evidence="11 12">
    <name type="scientific">Salinomyces thailandicus</name>
    <dbReference type="NCBI Taxonomy" id="706561"/>
    <lineage>
        <taxon>Eukaryota</taxon>
        <taxon>Fungi</taxon>
        <taxon>Dikarya</taxon>
        <taxon>Ascomycota</taxon>
        <taxon>Pezizomycotina</taxon>
        <taxon>Dothideomycetes</taxon>
        <taxon>Dothideomycetidae</taxon>
        <taxon>Mycosphaerellales</taxon>
        <taxon>Teratosphaeriaceae</taxon>
        <taxon>Salinomyces</taxon>
    </lineage>
</organism>
<keyword evidence="4 9" id="KW-0378">Hydrolase</keyword>
<reference evidence="11 12" key="1">
    <citation type="submission" date="2017-03" db="EMBL/GenBank/DDBJ databases">
        <title>Genomes of endolithic fungi from Antarctica.</title>
        <authorList>
            <person name="Coleine C."/>
            <person name="Masonjones S."/>
            <person name="Stajich J.E."/>
        </authorList>
    </citation>
    <scope>NUCLEOTIDE SEQUENCE [LARGE SCALE GENOMIC DNA]</scope>
    <source>
        <strain evidence="11 12">CCFEE 6315</strain>
    </source>
</reference>
<keyword evidence="7 9" id="KW-0326">Glycosidase</keyword>
<dbReference type="EMBL" id="NAJL01000031">
    <property type="protein sequence ID" value="TKA26047.1"/>
    <property type="molecule type" value="Genomic_DNA"/>
</dbReference>
<dbReference type="SUPFAM" id="SSF49899">
    <property type="entry name" value="Concanavalin A-like lectins/glucanases"/>
    <property type="match status" value="1"/>
</dbReference>
<dbReference type="AlphaFoldDB" id="A0A4U0TV07"/>
<dbReference type="GO" id="GO:0016162">
    <property type="term" value="F:cellulose 1,4-beta-cellobiosidase activity"/>
    <property type="evidence" value="ECO:0007669"/>
    <property type="project" value="UniProtKB-EC"/>
</dbReference>
<name>A0A4U0TV07_9PEZI</name>
<dbReference type="PANTHER" id="PTHR33753:SF2">
    <property type="entry name" value="GLYCOSIDE HYDROLASE FAMILY 7 PROTEIN"/>
    <property type="match status" value="1"/>
</dbReference>
<dbReference type="Gene3D" id="2.70.100.10">
    <property type="entry name" value="Glycoside hydrolase, family 7, domain"/>
    <property type="match status" value="1"/>
</dbReference>
<gene>
    <name evidence="11" type="ORF">B0A50_05559</name>
</gene>
<evidence type="ECO:0000256" key="10">
    <source>
        <dbReference type="SAM" id="SignalP"/>
    </source>
</evidence>
<feature type="signal peptide" evidence="10">
    <location>
        <begin position="1"/>
        <end position="18"/>
    </location>
</feature>
<evidence type="ECO:0000313" key="12">
    <source>
        <dbReference type="Proteomes" id="UP000308549"/>
    </source>
</evidence>
<evidence type="ECO:0000256" key="6">
    <source>
        <dbReference type="ARBA" id="ARBA00023277"/>
    </source>
</evidence>
<keyword evidence="12" id="KW-1185">Reference proteome</keyword>
<dbReference type="GO" id="GO:0030245">
    <property type="term" value="P:cellulose catabolic process"/>
    <property type="evidence" value="ECO:0007669"/>
    <property type="project" value="UniProtKB-KW"/>
</dbReference>
<dbReference type="PRINTS" id="PR00734">
    <property type="entry name" value="GLHYDRLASE7"/>
</dbReference>
<evidence type="ECO:0000256" key="5">
    <source>
        <dbReference type="ARBA" id="ARBA00023001"/>
    </source>
</evidence>
<accession>A0A4U0TV07</accession>
<dbReference type="FunFam" id="2.70.100.10:FF:000001">
    <property type="entry name" value="Glucanase"/>
    <property type="match status" value="1"/>
</dbReference>
<evidence type="ECO:0000256" key="3">
    <source>
        <dbReference type="ARBA" id="ARBA00022729"/>
    </source>
</evidence>
<dbReference type="EC" id="3.2.1.-" evidence="9"/>
<dbReference type="Proteomes" id="UP000308549">
    <property type="component" value="Unassembled WGS sequence"/>
</dbReference>
<protein>
    <recommendedName>
        <fullName evidence="9">Glucanase</fullName>
        <ecNumber evidence="9">3.2.1.-</ecNumber>
    </recommendedName>
</protein>
<sequence length="452" mass="47709">MHSATALAALGFGASVLAQQAGTLTTETHPSMSLSRCTSDGCVAEDDSIVLDANWRWTHDTDSSTNCYTGNTWDSSLCPDGTTCAQNCAVDGADYESTYGIVSDGGALTLTLKTGDNVGSRVYLLGPESENYVKFDLRNKEFAFDVDVSNMPCGVNGALYFVEMDRDGGMSEYENNKAGAKYGTGYCDAQCPQDIKFINGIANVDGWTPSTGDANSGTGSRGSCCNEMDIWEANKVSTAVTPHVCNKSGQTACTSNSTCGVGDARYDGVCDKDGCDFNPYRMGNESFYGDGKIVDTSSKFTVVTQFITGDSTDTGDLTEIRRLYKQNGNVIQQATSDISGVSGNSITDDFCKAQKTAFNDTDSFESRGGVAAMGDAFSRGMVLVMSIWDDYAADMLWLDAPYPADADTSKAGVVRGTCAADSGVPATVESDSGDASVIFSNLKVGALNSTYS</sequence>